<dbReference type="InterPro" id="IPR024784">
    <property type="entry name" value="TORC_M"/>
</dbReference>
<feature type="compositionally biased region" description="Polar residues" evidence="10">
    <location>
        <begin position="132"/>
        <end position="145"/>
    </location>
</feature>
<organism evidence="14 15">
    <name type="scientific">Holothuria leucospilota</name>
    <name type="common">Black long sea cucumber</name>
    <name type="synonym">Mertensiothuria leucospilota</name>
    <dbReference type="NCBI Taxonomy" id="206669"/>
    <lineage>
        <taxon>Eukaryota</taxon>
        <taxon>Metazoa</taxon>
        <taxon>Echinodermata</taxon>
        <taxon>Eleutherozoa</taxon>
        <taxon>Echinozoa</taxon>
        <taxon>Holothuroidea</taxon>
        <taxon>Aspidochirotacea</taxon>
        <taxon>Aspidochirotida</taxon>
        <taxon>Holothuriidae</taxon>
        <taxon>Holothuria</taxon>
    </lineage>
</organism>
<feature type="compositionally biased region" description="Basic and acidic residues" evidence="10">
    <location>
        <begin position="104"/>
        <end position="117"/>
    </location>
</feature>
<evidence type="ECO:0000259" key="13">
    <source>
        <dbReference type="Pfam" id="PF12886"/>
    </source>
</evidence>
<keyword evidence="15" id="KW-1185">Reference proteome</keyword>
<dbReference type="GO" id="GO:0005634">
    <property type="term" value="C:nucleus"/>
    <property type="evidence" value="ECO:0007669"/>
    <property type="project" value="UniProtKB-SubCell"/>
</dbReference>
<feature type="compositionally biased region" description="Pro residues" evidence="10">
    <location>
        <begin position="436"/>
        <end position="450"/>
    </location>
</feature>
<feature type="region of interest" description="Disordered" evidence="10">
    <location>
        <begin position="609"/>
        <end position="628"/>
    </location>
</feature>
<dbReference type="InterPro" id="IPR024785">
    <property type="entry name" value="TORC_C"/>
</dbReference>
<dbReference type="Pfam" id="PF12884">
    <property type="entry name" value="TORC_N"/>
    <property type="match status" value="1"/>
</dbReference>
<keyword evidence="8" id="KW-0804">Transcription</keyword>
<evidence type="ECO:0000256" key="9">
    <source>
        <dbReference type="ARBA" id="ARBA00023242"/>
    </source>
</evidence>
<dbReference type="EMBL" id="JAIZAY010000014">
    <property type="protein sequence ID" value="KAJ8028928.1"/>
    <property type="molecule type" value="Genomic_DNA"/>
</dbReference>
<feature type="compositionally biased region" description="Low complexity" evidence="10">
    <location>
        <begin position="212"/>
        <end position="227"/>
    </location>
</feature>
<evidence type="ECO:0000259" key="11">
    <source>
        <dbReference type="Pfam" id="PF12884"/>
    </source>
</evidence>
<feature type="region of interest" description="Disordered" evidence="10">
    <location>
        <begin position="212"/>
        <end position="275"/>
    </location>
</feature>
<accession>A0A9Q1BLR4</accession>
<dbReference type="Pfam" id="PF12885">
    <property type="entry name" value="TORC_M"/>
    <property type="match status" value="1"/>
</dbReference>
<feature type="domain" description="Transducer of regulated CREB activity middle" evidence="12">
    <location>
        <begin position="171"/>
        <end position="265"/>
    </location>
</feature>
<evidence type="ECO:0000256" key="8">
    <source>
        <dbReference type="ARBA" id="ARBA00023163"/>
    </source>
</evidence>
<keyword evidence="5" id="KW-0597">Phosphoprotein</keyword>
<evidence type="ECO:0000256" key="4">
    <source>
        <dbReference type="ARBA" id="ARBA00022490"/>
    </source>
</evidence>
<sequence length="628" mass="68209">MMTSTSPRKFSEKIALHQQKQAEGNAAFNQIMSDVSYFTKNNPQQLVPNPRFHRGNSLPNVNQLGNQSLQMVNCIHACDSNIKPFVNVSNVPTVEHTTAHLTLDDKNASGRPGENRVHRTQRKVHMRHGTAPYSTPSYLSPPNDSSWRRTSSDSALHTSAMAGPPDHFPDMVENVEMVDARRGLTVWDAKKDDMVQNRPRSCEVPGIHICPSEQQQEPSSSPIPISSNTGSLPDLTNLHIPSPLTTPIDNEDPLQYSNPSPGSMSPGIPSPVAIMPNHLISGTAVQGRSPQLSPQLSPIVSPQTRRRDVPHLILATATDGQRVQCFPQSPQSAMSNVYDEKGSSLNYWASNNGIRMDVGSGISMDQSMNKFPIYQQTQQQGQAQNQQQQPHSPHSPHHQPPSPQHVSAGINLDMSKVALQYRDNKTPVHTCSSPTSPVPNPDYSPVPSPGGPVGSPGSVSPVQTQFNNSKGSFYHQQAAQNLPHQFEQISMVPESGGSPVGSPSVTQGMTNYTESYIYPPGDLDIYTTNRPPPTYPGQQFLQFAAHPTPNIPDIVFTGPDIGSPSSQDFAREIGNAMAGVDSAMDPIFSTDSLILDPLDLAGIDGQILSDNNPVADQATEDSFRSDHL</sequence>
<dbReference type="OrthoDB" id="8947034at2759"/>
<dbReference type="InterPro" id="IPR024786">
    <property type="entry name" value="TORC"/>
</dbReference>
<name>A0A9Q1BLR4_HOLLE</name>
<comment type="similarity">
    <text evidence="3">Belongs to the TORC family.</text>
</comment>
<dbReference type="GO" id="GO:0045944">
    <property type="term" value="P:positive regulation of transcription by RNA polymerase II"/>
    <property type="evidence" value="ECO:0007669"/>
    <property type="project" value="TreeGrafter"/>
</dbReference>
<evidence type="ECO:0000256" key="3">
    <source>
        <dbReference type="ARBA" id="ARBA00007167"/>
    </source>
</evidence>
<evidence type="ECO:0000313" key="15">
    <source>
        <dbReference type="Proteomes" id="UP001152320"/>
    </source>
</evidence>
<comment type="caution">
    <text evidence="14">The sequence shown here is derived from an EMBL/GenBank/DDBJ whole genome shotgun (WGS) entry which is preliminary data.</text>
</comment>
<dbReference type="GO" id="GO:0005737">
    <property type="term" value="C:cytoplasm"/>
    <property type="evidence" value="ECO:0007669"/>
    <property type="project" value="UniProtKB-SubCell"/>
</dbReference>
<evidence type="ECO:0000259" key="12">
    <source>
        <dbReference type="Pfam" id="PF12885"/>
    </source>
</evidence>
<gene>
    <name evidence="14" type="ORF">HOLleu_28187</name>
</gene>
<dbReference type="GO" id="GO:0008140">
    <property type="term" value="F:cAMP response element binding protein binding"/>
    <property type="evidence" value="ECO:0007669"/>
    <property type="project" value="InterPro"/>
</dbReference>
<dbReference type="PANTHER" id="PTHR13589">
    <property type="entry name" value="CREB-REGULATED TRANSCRIPTION COACTIVATOR"/>
    <property type="match status" value="1"/>
</dbReference>
<feature type="region of interest" description="Disordered" evidence="10">
    <location>
        <begin position="375"/>
        <end position="408"/>
    </location>
</feature>
<keyword evidence="9" id="KW-0539">Nucleus</keyword>
<evidence type="ECO:0000256" key="5">
    <source>
        <dbReference type="ARBA" id="ARBA00022553"/>
    </source>
</evidence>
<feature type="region of interest" description="Disordered" evidence="10">
    <location>
        <begin position="104"/>
        <end position="168"/>
    </location>
</feature>
<keyword evidence="7" id="KW-0010">Activator</keyword>
<dbReference type="GO" id="GO:0051289">
    <property type="term" value="P:protein homotetramerization"/>
    <property type="evidence" value="ECO:0007669"/>
    <property type="project" value="InterPro"/>
</dbReference>
<keyword evidence="6" id="KW-0805">Transcription regulation</keyword>
<dbReference type="InterPro" id="IPR024783">
    <property type="entry name" value="TORC_N"/>
</dbReference>
<comment type="subcellular location">
    <subcellularLocation>
        <location evidence="2">Cytoplasm</location>
    </subcellularLocation>
    <subcellularLocation>
        <location evidence="1">Nucleus</location>
    </subcellularLocation>
</comment>
<feature type="compositionally biased region" description="Low complexity" evidence="10">
    <location>
        <begin position="257"/>
        <end position="271"/>
    </location>
</feature>
<feature type="region of interest" description="Disordered" evidence="10">
    <location>
        <begin position="426"/>
        <end position="467"/>
    </location>
</feature>
<protein>
    <submittedName>
        <fullName evidence="14">CREB-regulated transcription coactivator 1</fullName>
    </submittedName>
</protein>
<dbReference type="Pfam" id="PF12886">
    <property type="entry name" value="TORC_C"/>
    <property type="match status" value="1"/>
</dbReference>
<feature type="domain" description="Transducer of regulated CREB activity C-terminal" evidence="13">
    <location>
        <begin position="552"/>
        <end position="628"/>
    </location>
</feature>
<evidence type="ECO:0000256" key="2">
    <source>
        <dbReference type="ARBA" id="ARBA00004496"/>
    </source>
</evidence>
<evidence type="ECO:0000313" key="14">
    <source>
        <dbReference type="EMBL" id="KAJ8028928.1"/>
    </source>
</evidence>
<evidence type="ECO:0000256" key="7">
    <source>
        <dbReference type="ARBA" id="ARBA00023159"/>
    </source>
</evidence>
<feature type="compositionally biased region" description="Low complexity" evidence="10">
    <location>
        <begin position="375"/>
        <end position="392"/>
    </location>
</feature>
<proteinExistence type="inferred from homology"/>
<feature type="compositionally biased region" description="Basic residues" evidence="10">
    <location>
        <begin position="118"/>
        <end position="128"/>
    </location>
</feature>
<dbReference type="PANTHER" id="PTHR13589:SF15">
    <property type="entry name" value="CREB-REGULATED TRANSCRIPTION COACTIVATOR, ISOFORM B"/>
    <property type="match status" value="1"/>
</dbReference>
<reference evidence="14" key="1">
    <citation type="submission" date="2021-10" db="EMBL/GenBank/DDBJ databases">
        <title>Tropical sea cucumber genome reveals ecological adaptation and Cuvierian tubules defense mechanism.</title>
        <authorList>
            <person name="Chen T."/>
        </authorList>
    </citation>
    <scope>NUCLEOTIDE SEQUENCE</scope>
    <source>
        <strain evidence="14">Nanhai2018</strain>
        <tissue evidence="14">Muscle</tissue>
    </source>
</reference>
<dbReference type="Proteomes" id="UP001152320">
    <property type="component" value="Chromosome 14"/>
</dbReference>
<dbReference type="AlphaFoldDB" id="A0A9Q1BLR4"/>
<evidence type="ECO:0000256" key="1">
    <source>
        <dbReference type="ARBA" id="ARBA00004123"/>
    </source>
</evidence>
<evidence type="ECO:0000256" key="6">
    <source>
        <dbReference type="ARBA" id="ARBA00023015"/>
    </source>
</evidence>
<evidence type="ECO:0000256" key="10">
    <source>
        <dbReference type="SAM" id="MobiDB-lite"/>
    </source>
</evidence>
<feature type="region of interest" description="Disordered" evidence="10">
    <location>
        <begin position="284"/>
        <end position="303"/>
    </location>
</feature>
<feature type="domain" description="Transducer of regulated CREB activity N-terminal" evidence="11">
    <location>
        <begin position="7"/>
        <end position="45"/>
    </location>
</feature>
<keyword evidence="4" id="KW-0963">Cytoplasm</keyword>